<gene>
    <name evidence="2" type="ORF">BG57_08995</name>
</gene>
<name>A0A069NWH8_9BURK</name>
<evidence type="ECO:0000313" key="3">
    <source>
        <dbReference type="Proteomes" id="UP000027439"/>
    </source>
</evidence>
<dbReference type="eggNOG" id="ENOG5032IP0">
    <property type="taxonomic scope" value="Bacteria"/>
</dbReference>
<dbReference type="STRING" id="1071679.BG57_08995"/>
<feature type="region of interest" description="Disordered" evidence="1">
    <location>
        <begin position="38"/>
        <end position="60"/>
    </location>
</feature>
<sequence length="60" mass="6461">MADRPIRQSYRNHFVLQDAGRGLASSTKHCPAISISETGGQKKCGPAIEGPHSLFTHTAK</sequence>
<protein>
    <submittedName>
        <fullName evidence="2">Uncharacterized protein</fullName>
    </submittedName>
</protein>
<reference evidence="2 3" key="1">
    <citation type="submission" date="2014-03" db="EMBL/GenBank/DDBJ databases">
        <title>Draft Genome Sequences of Four Burkholderia Strains.</title>
        <authorList>
            <person name="Liu X.Y."/>
            <person name="Li C.X."/>
            <person name="Xu J.H."/>
        </authorList>
    </citation>
    <scope>NUCLEOTIDE SEQUENCE [LARGE SCALE GENOMIC DNA]</scope>
    <source>
        <strain evidence="2 3">R27</strain>
    </source>
</reference>
<dbReference type="AlphaFoldDB" id="A0A069NWH8"/>
<organism evidence="2 3">
    <name type="scientific">Caballeronia grimmiae</name>
    <dbReference type="NCBI Taxonomy" id="1071679"/>
    <lineage>
        <taxon>Bacteria</taxon>
        <taxon>Pseudomonadati</taxon>
        <taxon>Pseudomonadota</taxon>
        <taxon>Betaproteobacteria</taxon>
        <taxon>Burkholderiales</taxon>
        <taxon>Burkholderiaceae</taxon>
        <taxon>Caballeronia</taxon>
    </lineage>
</organism>
<comment type="caution">
    <text evidence="2">The sequence shown here is derived from an EMBL/GenBank/DDBJ whole genome shotgun (WGS) entry which is preliminary data.</text>
</comment>
<evidence type="ECO:0000256" key="1">
    <source>
        <dbReference type="SAM" id="MobiDB-lite"/>
    </source>
</evidence>
<evidence type="ECO:0000313" key="2">
    <source>
        <dbReference type="EMBL" id="KDR32753.1"/>
    </source>
</evidence>
<proteinExistence type="predicted"/>
<dbReference type="Proteomes" id="UP000027439">
    <property type="component" value="Unassembled WGS sequence"/>
</dbReference>
<accession>A0A069NWH8</accession>
<dbReference type="EMBL" id="JFHE01000018">
    <property type="protein sequence ID" value="KDR32753.1"/>
    <property type="molecule type" value="Genomic_DNA"/>
</dbReference>